<feature type="compositionally biased region" description="Polar residues" evidence="1">
    <location>
        <begin position="89"/>
        <end position="102"/>
    </location>
</feature>
<organism evidence="2 3">
    <name type="scientific">Artemisia annua</name>
    <name type="common">Sweet wormwood</name>
    <dbReference type="NCBI Taxonomy" id="35608"/>
    <lineage>
        <taxon>Eukaryota</taxon>
        <taxon>Viridiplantae</taxon>
        <taxon>Streptophyta</taxon>
        <taxon>Embryophyta</taxon>
        <taxon>Tracheophyta</taxon>
        <taxon>Spermatophyta</taxon>
        <taxon>Magnoliopsida</taxon>
        <taxon>eudicotyledons</taxon>
        <taxon>Gunneridae</taxon>
        <taxon>Pentapetalae</taxon>
        <taxon>asterids</taxon>
        <taxon>campanulids</taxon>
        <taxon>Asterales</taxon>
        <taxon>Asteraceae</taxon>
        <taxon>Asteroideae</taxon>
        <taxon>Anthemideae</taxon>
        <taxon>Artemisiinae</taxon>
        <taxon>Artemisia</taxon>
    </lineage>
</organism>
<name>A0A2U1M5V7_ARTAN</name>
<accession>A0A2U1M5V7</accession>
<reference evidence="2 3" key="1">
    <citation type="journal article" date="2018" name="Mol. Plant">
        <title>The genome of Artemisia annua provides insight into the evolution of Asteraceae family and artemisinin biosynthesis.</title>
        <authorList>
            <person name="Shen Q."/>
            <person name="Zhang L."/>
            <person name="Liao Z."/>
            <person name="Wang S."/>
            <person name="Yan T."/>
            <person name="Shi P."/>
            <person name="Liu M."/>
            <person name="Fu X."/>
            <person name="Pan Q."/>
            <person name="Wang Y."/>
            <person name="Lv Z."/>
            <person name="Lu X."/>
            <person name="Zhang F."/>
            <person name="Jiang W."/>
            <person name="Ma Y."/>
            <person name="Chen M."/>
            <person name="Hao X."/>
            <person name="Li L."/>
            <person name="Tang Y."/>
            <person name="Lv G."/>
            <person name="Zhou Y."/>
            <person name="Sun X."/>
            <person name="Brodelius P.E."/>
            <person name="Rose J.K.C."/>
            <person name="Tang K."/>
        </authorList>
    </citation>
    <scope>NUCLEOTIDE SEQUENCE [LARGE SCALE GENOMIC DNA]</scope>
    <source>
        <strain evidence="3">cv. Huhao1</strain>
        <tissue evidence="2">Leaf</tissue>
    </source>
</reference>
<evidence type="ECO:0000256" key="1">
    <source>
        <dbReference type="SAM" id="MobiDB-lite"/>
    </source>
</evidence>
<dbReference type="Proteomes" id="UP000245207">
    <property type="component" value="Unassembled WGS sequence"/>
</dbReference>
<proteinExistence type="predicted"/>
<gene>
    <name evidence="2" type="ORF">CTI12_AA416810</name>
</gene>
<dbReference type="AlphaFoldDB" id="A0A2U1M5V7"/>
<evidence type="ECO:0000313" key="2">
    <source>
        <dbReference type="EMBL" id="PWA56626.1"/>
    </source>
</evidence>
<protein>
    <submittedName>
        <fullName evidence="2">Uncharacterized protein</fullName>
    </submittedName>
</protein>
<feature type="compositionally biased region" description="Basic residues" evidence="1">
    <location>
        <begin position="107"/>
        <end position="120"/>
    </location>
</feature>
<feature type="compositionally biased region" description="Polar residues" evidence="1">
    <location>
        <begin position="55"/>
        <end position="80"/>
    </location>
</feature>
<sequence>MKKSMVTNGKLSKRGKTVKCGACGWQGHNKRAWAGRRDNQGRTRKEGVPDEVLERTTQPVGSSATEVGTGPSQPVGTQANEVAAWPSHQVGTQESEVSQSTVNGGGQRKKRIKRKANIAK</sequence>
<comment type="caution">
    <text evidence="2">The sequence shown here is derived from an EMBL/GenBank/DDBJ whole genome shotgun (WGS) entry which is preliminary data.</text>
</comment>
<dbReference type="EMBL" id="PKPP01006401">
    <property type="protein sequence ID" value="PWA56626.1"/>
    <property type="molecule type" value="Genomic_DNA"/>
</dbReference>
<feature type="compositionally biased region" description="Basic and acidic residues" evidence="1">
    <location>
        <begin position="35"/>
        <end position="54"/>
    </location>
</feature>
<keyword evidence="3" id="KW-1185">Reference proteome</keyword>
<feature type="region of interest" description="Disordered" evidence="1">
    <location>
        <begin position="28"/>
        <end position="120"/>
    </location>
</feature>
<evidence type="ECO:0000313" key="3">
    <source>
        <dbReference type="Proteomes" id="UP000245207"/>
    </source>
</evidence>